<sequence>MKILSVIRIIVDKQFDYGYLKEIMVHQANQKEYTFKEVDFKRLYLNDIEDMLLLYFQNKLHHLKGHEQVDLVDALRLFIGSIVLKKRVKDVQLRVESYQMKLNVTMPQITCLAKSDSQPHAHTQDVKFQVIKKAQDKDFRYYDAQHLP</sequence>
<keyword evidence="2" id="KW-1185">Reference proteome</keyword>
<evidence type="ECO:0000313" key="2">
    <source>
        <dbReference type="Proteomes" id="UP001151760"/>
    </source>
</evidence>
<accession>A0ABQ5G1I1</accession>
<gene>
    <name evidence="1" type="ORF">Tco_1020312</name>
</gene>
<protein>
    <submittedName>
        <fullName evidence="1">Uncharacterized protein</fullName>
    </submittedName>
</protein>
<proteinExistence type="predicted"/>
<dbReference type="EMBL" id="BQNB010017933">
    <property type="protein sequence ID" value="GJT68832.1"/>
    <property type="molecule type" value="Genomic_DNA"/>
</dbReference>
<organism evidence="1 2">
    <name type="scientific">Tanacetum coccineum</name>
    <dbReference type="NCBI Taxonomy" id="301880"/>
    <lineage>
        <taxon>Eukaryota</taxon>
        <taxon>Viridiplantae</taxon>
        <taxon>Streptophyta</taxon>
        <taxon>Embryophyta</taxon>
        <taxon>Tracheophyta</taxon>
        <taxon>Spermatophyta</taxon>
        <taxon>Magnoliopsida</taxon>
        <taxon>eudicotyledons</taxon>
        <taxon>Gunneridae</taxon>
        <taxon>Pentapetalae</taxon>
        <taxon>asterids</taxon>
        <taxon>campanulids</taxon>
        <taxon>Asterales</taxon>
        <taxon>Asteraceae</taxon>
        <taxon>Asteroideae</taxon>
        <taxon>Anthemideae</taxon>
        <taxon>Anthemidinae</taxon>
        <taxon>Tanacetum</taxon>
    </lineage>
</organism>
<name>A0ABQ5G1I1_9ASTR</name>
<comment type="caution">
    <text evidence="1">The sequence shown here is derived from an EMBL/GenBank/DDBJ whole genome shotgun (WGS) entry which is preliminary data.</text>
</comment>
<dbReference type="Proteomes" id="UP001151760">
    <property type="component" value="Unassembled WGS sequence"/>
</dbReference>
<reference evidence="1" key="2">
    <citation type="submission" date="2022-01" db="EMBL/GenBank/DDBJ databases">
        <authorList>
            <person name="Yamashiro T."/>
            <person name="Shiraishi A."/>
            <person name="Satake H."/>
            <person name="Nakayama K."/>
        </authorList>
    </citation>
    <scope>NUCLEOTIDE SEQUENCE</scope>
</reference>
<reference evidence="1" key="1">
    <citation type="journal article" date="2022" name="Int. J. Mol. Sci.">
        <title>Draft Genome of Tanacetum Coccineum: Genomic Comparison of Closely Related Tanacetum-Family Plants.</title>
        <authorList>
            <person name="Yamashiro T."/>
            <person name="Shiraishi A."/>
            <person name="Nakayama K."/>
            <person name="Satake H."/>
        </authorList>
    </citation>
    <scope>NUCLEOTIDE SEQUENCE</scope>
</reference>
<evidence type="ECO:0000313" key="1">
    <source>
        <dbReference type="EMBL" id="GJT68832.1"/>
    </source>
</evidence>